<dbReference type="PANTHER" id="PTHR30629:SF6">
    <property type="entry name" value="PROPHAGE INTEGRASE INTA-RELATED"/>
    <property type="match status" value="1"/>
</dbReference>
<feature type="domain" description="Tyr recombinase" evidence="5">
    <location>
        <begin position="175"/>
        <end position="376"/>
    </location>
</feature>
<dbReference type="InterPro" id="IPR002104">
    <property type="entry name" value="Integrase_catalytic"/>
</dbReference>
<dbReference type="InterPro" id="IPR050808">
    <property type="entry name" value="Phage_Integrase"/>
</dbReference>
<dbReference type="Pfam" id="PF14657">
    <property type="entry name" value="Arm-DNA-bind_4"/>
    <property type="match status" value="1"/>
</dbReference>
<dbReference type="EMBL" id="FOEN01000012">
    <property type="protein sequence ID" value="SEQ46879.1"/>
    <property type="molecule type" value="Genomic_DNA"/>
</dbReference>
<dbReference type="InterPro" id="IPR028259">
    <property type="entry name" value="AP2-like_int_N"/>
</dbReference>
<dbReference type="GO" id="GO:0003677">
    <property type="term" value="F:DNA binding"/>
    <property type="evidence" value="ECO:0007669"/>
    <property type="project" value="UniProtKB-KW"/>
</dbReference>
<dbReference type="GO" id="GO:0006310">
    <property type="term" value="P:DNA recombination"/>
    <property type="evidence" value="ECO:0007669"/>
    <property type="project" value="UniProtKB-KW"/>
</dbReference>
<organism evidence="6 7">
    <name type="scientific">Ignavigranum ruoffiae</name>
    <dbReference type="NCBI Taxonomy" id="89093"/>
    <lineage>
        <taxon>Bacteria</taxon>
        <taxon>Bacillati</taxon>
        <taxon>Bacillota</taxon>
        <taxon>Bacilli</taxon>
        <taxon>Lactobacillales</taxon>
        <taxon>Aerococcaceae</taxon>
        <taxon>Ignavigranum</taxon>
    </lineage>
</organism>
<dbReference type="PANTHER" id="PTHR30629">
    <property type="entry name" value="PROPHAGE INTEGRASE"/>
    <property type="match status" value="1"/>
</dbReference>
<dbReference type="GO" id="GO:0015074">
    <property type="term" value="P:DNA integration"/>
    <property type="evidence" value="ECO:0007669"/>
    <property type="project" value="UniProtKB-KW"/>
</dbReference>
<accession>A0A1H9G9W9</accession>
<dbReference type="Pfam" id="PF00589">
    <property type="entry name" value="Phage_integrase"/>
    <property type="match status" value="1"/>
</dbReference>
<evidence type="ECO:0000256" key="4">
    <source>
        <dbReference type="ARBA" id="ARBA00023172"/>
    </source>
</evidence>
<dbReference type="Gene3D" id="1.10.150.130">
    <property type="match status" value="1"/>
</dbReference>
<evidence type="ECO:0000256" key="2">
    <source>
        <dbReference type="ARBA" id="ARBA00022908"/>
    </source>
</evidence>
<dbReference type="PROSITE" id="PS51898">
    <property type="entry name" value="TYR_RECOMBINASE"/>
    <property type="match status" value="1"/>
</dbReference>
<dbReference type="InterPro" id="IPR011010">
    <property type="entry name" value="DNA_brk_join_enz"/>
</dbReference>
<dbReference type="STRING" id="89093.SAMN04488558_11219"/>
<dbReference type="InterPro" id="IPR013762">
    <property type="entry name" value="Integrase-like_cat_sf"/>
</dbReference>
<evidence type="ECO:0000313" key="7">
    <source>
        <dbReference type="Proteomes" id="UP000198833"/>
    </source>
</evidence>
<dbReference type="InterPro" id="IPR004107">
    <property type="entry name" value="Integrase_SAM-like_N"/>
</dbReference>
<proteinExistence type="inferred from homology"/>
<dbReference type="OrthoDB" id="9803188at2"/>
<dbReference type="SUPFAM" id="SSF56349">
    <property type="entry name" value="DNA breaking-rejoining enzymes"/>
    <property type="match status" value="1"/>
</dbReference>
<reference evidence="6 7" key="1">
    <citation type="submission" date="2016-10" db="EMBL/GenBank/DDBJ databases">
        <authorList>
            <person name="de Groot N.N."/>
        </authorList>
    </citation>
    <scope>NUCLEOTIDE SEQUENCE [LARGE SCALE GENOMIC DNA]</scope>
    <source>
        <strain evidence="6 7">DSM 15695</strain>
    </source>
</reference>
<dbReference type="Gene3D" id="1.10.443.10">
    <property type="entry name" value="Intergrase catalytic core"/>
    <property type="match status" value="1"/>
</dbReference>
<keyword evidence="7" id="KW-1185">Reference proteome</keyword>
<dbReference type="AlphaFoldDB" id="A0A1H9G9W9"/>
<comment type="similarity">
    <text evidence="1">Belongs to the 'phage' integrase family.</text>
</comment>
<keyword evidence="4" id="KW-0233">DNA recombination</keyword>
<dbReference type="Pfam" id="PF14659">
    <property type="entry name" value="Phage_int_SAM_3"/>
    <property type="match status" value="1"/>
</dbReference>
<keyword evidence="2" id="KW-0229">DNA integration</keyword>
<protein>
    <submittedName>
        <fullName evidence="6">Site-specific recombinase XerD</fullName>
    </submittedName>
</protein>
<gene>
    <name evidence="6" type="ORF">SAMN04488558_11219</name>
</gene>
<keyword evidence="3" id="KW-0238">DNA-binding</keyword>
<dbReference type="InterPro" id="IPR010998">
    <property type="entry name" value="Integrase_recombinase_N"/>
</dbReference>
<evidence type="ECO:0000256" key="1">
    <source>
        <dbReference type="ARBA" id="ARBA00008857"/>
    </source>
</evidence>
<evidence type="ECO:0000256" key="3">
    <source>
        <dbReference type="ARBA" id="ARBA00023125"/>
    </source>
</evidence>
<name>A0A1H9G9W9_9LACT</name>
<sequence length="384" mass="44966">MATYKEYKTSKGTFWQVRGYLGIDTLTGLEARINKKGFKTKKAAQRAYRQAVVDFEQGTQRNKYMNLTYLQVYHEWLEAYKNTVRESTLKSRMKLFELNILPIFGKMRIKMISGIHLQDAINKWHKQFSTYKRVYNLCIKVLDFAQKRGYIQKNPSYQVIIPTNKVTYDFEKQKHGKQYYSKDELKQLMSALETMKTKKWLCFFRILAFGGLRRGEALALTYGDIDFKNGLIRINKTLSQGHNNRLKVELPKDGNPRTVSIDPITLNIIKEWRLEQRKNLIGFGYNAMSNEQLLFSKYKNNTWLDPSAPRNALVRVCEAHGLELIKIHGFRHTHVTLLMEAGIPYKDIMDRMGHSELDVTKIYTHITKDALDNTAQKFAKYVNF</sequence>
<dbReference type="Proteomes" id="UP000198833">
    <property type="component" value="Unassembled WGS sequence"/>
</dbReference>
<dbReference type="CDD" id="cd01189">
    <property type="entry name" value="INT_ICEBs1_C_like"/>
    <property type="match status" value="1"/>
</dbReference>
<evidence type="ECO:0000313" key="6">
    <source>
        <dbReference type="EMBL" id="SEQ46879.1"/>
    </source>
</evidence>
<dbReference type="RefSeq" id="WP_092572586.1">
    <property type="nucleotide sequence ID" value="NZ_FOEN01000012.1"/>
</dbReference>
<evidence type="ECO:0000259" key="5">
    <source>
        <dbReference type="PROSITE" id="PS51898"/>
    </source>
</evidence>